<dbReference type="Gene3D" id="2.30.30.140">
    <property type="match status" value="1"/>
</dbReference>
<dbReference type="PANTHER" id="PTHR46297">
    <property type="entry name" value="ZINC FINGER CCCH-TYPE WITH G PATCH DOMAIN-CONTAINING PROTEIN"/>
    <property type="match status" value="1"/>
</dbReference>
<comment type="function">
    <text evidence="1">Transcription repressor.</text>
</comment>
<keyword evidence="16" id="KW-1185">Reference proteome</keyword>
<dbReference type="AlphaFoldDB" id="A0A6J0BWE1"/>
<dbReference type="PANTHER" id="PTHR46297:SF1">
    <property type="entry name" value="ZINC FINGER CCCH-TYPE WITH G PATCH DOMAIN-CONTAINING PROTEIN"/>
    <property type="match status" value="1"/>
</dbReference>
<dbReference type="RefSeq" id="XP_015518644.2">
    <property type="nucleotide sequence ID" value="XM_015663158.2"/>
</dbReference>
<dbReference type="GO" id="GO:0001227">
    <property type="term" value="F:DNA-binding transcription repressor activity, RNA polymerase II-specific"/>
    <property type="evidence" value="ECO:0007669"/>
    <property type="project" value="TreeGrafter"/>
</dbReference>
<dbReference type="InterPro" id="IPR000571">
    <property type="entry name" value="Znf_CCCH"/>
</dbReference>
<dbReference type="Gene3D" id="2.30.30.1190">
    <property type="match status" value="1"/>
</dbReference>
<evidence type="ECO:0000256" key="8">
    <source>
        <dbReference type="ARBA" id="ARBA00023015"/>
    </source>
</evidence>
<dbReference type="SMART" id="SM00443">
    <property type="entry name" value="G_patch"/>
    <property type="match status" value="1"/>
</dbReference>
<evidence type="ECO:0000256" key="4">
    <source>
        <dbReference type="ARBA" id="ARBA00022491"/>
    </source>
</evidence>
<evidence type="ECO:0000313" key="17">
    <source>
        <dbReference type="RefSeq" id="XP_015518644.2"/>
    </source>
</evidence>
<evidence type="ECO:0000256" key="2">
    <source>
        <dbReference type="ARBA" id="ARBA00004123"/>
    </source>
</evidence>
<evidence type="ECO:0000256" key="6">
    <source>
        <dbReference type="ARBA" id="ARBA00022771"/>
    </source>
</evidence>
<sequence length="591" mass="66059">MNQSIFNLPSAQVITSEFGKLRIPPCESKTENPCLAPPWFSNSLSTCRELSESEICLGHLKGTDCPVSFDIPVEMTDAQSLREAIKQYEEQLSQVQIALSISASDPDRDNLLSLRSDIQELIDLTKENLNSVGESGTIGDKRTDGAEQDADPLAKEYALFKAVLEGNLEESNSAEQSKNPDDVRVDIEDELKALEGTKCRAPHGSGWGGVSHHNAMVCSIHSDIDSQVTSISDIKVRVMFTNPTHKEMLPCPYFLDGECRFPDDQCHYSHGEIVPLSSLQEYSEPDFSSIKMGTRVLAKQKNQLWHRAVVLQLPKGGENECRVKFEASGTILELRLHDVFPLNDADLDMSNSSDDSEYENDVEECNKDAIVQQSLLAINGNEALGSWERHTRGMGSKLMASMGYITGTGLGKRADGRVAPVEATVLPAGKSLDHCMELRENAGGDKDLFSVERRLNKQRRRMDQIREKQYERDVKRERNNVFNFINATLGDKSQDDSKPSSSTDKTNLKTETSQKLNVASLQISENIRRLEKDALKLRESLGRHSKGTLPYNNIILQYNQKQKEIGDLRVAEKKISAEQNHRKTKAKLTIF</sequence>
<evidence type="ECO:0000256" key="11">
    <source>
        <dbReference type="ARBA" id="ARBA00023242"/>
    </source>
</evidence>
<feature type="region of interest" description="Disordered" evidence="13">
    <location>
        <begin position="485"/>
        <end position="511"/>
    </location>
</feature>
<comment type="subcellular location">
    <subcellularLocation>
        <location evidence="2">Nucleus</location>
    </subcellularLocation>
</comment>
<dbReference type="SUPFAM" id="SSF63748">
    <property type="entry name" value="Tudor/PWWP/MBT"/>
    <property type="match status" value="1"/>
</dbReference>
<keyword evidence="6 12" id="KW-0863">Zinc-finger</keyword>
<accession>A0A6J0BWE1</accession>
<dbReference type="GO" id="GO:0008270">
    <property type="term" value="F:zinc ion binding"/>
    <property type="evidence" value="ECO:0007669"/>
    <property type="project" value="UniProtKB-KW"/>
</dbReference>
<protein>
    <recommendedName>
        <fullName evidence="3">Zinc finger CCCH-type with G patch domain-containing protein</fullName>
    </recommendedName>
</protein>
<keyword evidence="11" id="KW-0539">Nucleus</keyword>
<keyword evidence="8" id="KW-0805">Transcription regulation</keyword>
<dbReference type="GO" id="GO:0005634">
    <property type="term" value="C:nucleus"/>
    <property type="evidence" value="ECO:0007669"/>
    <property type="project" value="UniProtKB-SubCell"/>
</dbReference>
<keyword evidence="7 12" id="KW-0862">Zinc</keyword>
<keyword evidence="5 12" id="KW-0479">Metal-binding</keyword>
<dbReference type="KEGG" id="nlo:107223478"/>
<evidence type="ECO:0000259" key="15">
    <source>
        <dbReference type="PROSITE" id="PS50174"/>
    </source>
</evidence>
<dbReference type="OrthoDB" id="5842926at2759"/>
<dbReference type="PROSITE" id="PS50174">
    <property type="entry name" value="G_PATCH"/>
    <property type="match status" value="1"/>
</dbReference>
<keyword evidence="9" id="KW-0238">DNA-binding</keyword>
<proteinExistence type="predicted"/>
<dbReference type="InParanoid" id="A0A6J0BWE1"/>
<feature type="zinc finger region" description="C3H1-type" evidence="12">
    <location>
        <begin position="250"/>
        <end position="273"/>
    </location>
</feature>
<evidence type="ECO:0000256" key="3">
    <source>
        <dbReference type="ARBA" id="ARBA00022414"/>
    </source>
</evidence>
<feature type="domain" description="C3H1-type" evidence="14">
    <location>
        <begin position="250"/>
        <end position="273"/>
    </location>
</feature>
<dbReference type="InterPro" id="IPR000467">
    <property type="entry name" value="G_patch_dom"/>
</dbReference>
<dbReference type="GO" id="GO:0000978">
    <property type="term" value="F:RNA polymerase II cis-regulatory region sequence-specific DNA binding"/>
    <property type="evidence" value="ECO:0007669"/>
    <property type="project" value="TreeGrafter"/>
</dbReference>
<organism evidence="17">
    <name type="scientific">Neodiprion lecontei</name>
    <name type="common">Redheaded pine sawfly</name>
    <dbReference type="NCBI Taxonomy" id="441921"/>
    <lineage>
        <taxon>Eukaryota</taxon>
        <taxon>Metazoa</taxon>
        <taxon>Ecdysozoa</taxon>
        <taxon>Arthropoda</taxon>
        <taxon>Hexapoda</taxon>
        <taxon>Insecta</taxon>
        <taxon>Pterygota</taxon>
        <taxon>Neoptera</taxon>
        <taxon>Endopterygota</taxon>
        <taxon>Hymenoptera</taxon>
        <taxon>Tenthredinoidea</taxon>
        <taxon>Diprionidae</taxon>
        <taxon>Diprioninae</taxon>
        <taxon>Neodiprion</taxon>
    </lineage>
</organism>
<evidence type="ECO:0000256" key="7">
    <source>
        <dbReference type="ARBA" id="ARBA00022833"/>
    </source>
</evidence>
<evidence type="ECO:0000256" key="5">
    <source>
        <dbReference type="ARBA" id="ARBA00022723"/>
    </source>
</evidence>
<keyword evidence="4" id="KW-0678">Repressor</keyword>
<evidence type="ECO:0000256" key="12">
    <source>
        <dbReference type="PROSITE-ProRule" id="PRU00723"/>
    </source>
</evidence>
<dbReference type="GeneID" id="107223478"/>
<evidence type="ECO:0000256" key="13">
    <source>
        <dbReference type="SAM" id="MobiDB-lite"/>
    </source>
</evidence>
<name>A0A6J0BWE1_NEOLC</name>
<evidence type="ECO:0000256" key="1">
    <source>
        <dbReference type="ARBA" id="ARBA00004062"/>
    </source>
</evidence>
<dbReference type="CDD" id="cd20384">
    <property type="entry name" value="Tudor_ZGPAT"/>
    <property type="match status" value="1"/>
</dbReference>
<keyword evidence="10" id="KW-0804">Transcription</keyword>
<dbReference type="PROSITE" id="PS50103">
    <property type="entry name" value="ZF_C3H1"/>
    <property type="match status" value="1"/>
</dbReference>
<evidence type="ECO:0000313" key="16">
    <source>
        <dbReference type="Proteomes" id="UP000829291"/>
    </source>
</evidence>
<evidence type="ECO:0000259" key="14">
    <source>
        <dbReference type="PROSITE" id="PS50103"/>
    </source>
</evidence>
<evidence type="ECO:0000256" key="9">
    <source>
        <dbReference type="ARBA" id="ARBA00023125"/>
    </source>
</evidence>
<reference evidence="17" key="1">
    <citation type="submission" date="2025-08" db="UniProtKB">
        <authorList>
            <consortium name="RefSeq"/>
        </authorList>
    </citation>
    <scope>IDENTIFICATION</scope>
    <source>
        <tissue evidence="17">Thorax and Abdomen</tissue>
    </source>
</reference>
<gene>
    <name evidence="17" type="primary">LOC107223478</name>
</gene>
<dbReference type="Proteomes" id="UP000829291">
    <property type="component" value="Chromosome 3"/>
</dbReference>
<dbReference type="Pfam" id="PF01585">
    <property type="entry name" value="G-patch"/>
    <property type="match status" value="1"/>
</dbReference>
<feature type="domain" description="G-patch" evidence="15">
    <location>
        <begin position="391"/>
        <end position="437"/>
    </location>
</feature>
<evidence type="ECO:0000256" key="10">
    <source>
        <dbReference type="ARBA" id="ARBA00023163"/>
    </source>
</evidence>
<dbReference type="FunCoup" id="A0A6J0BWE1">
    <property type="interactions" value="1176"/>
</dbReference>